<dbReference type="CDD" id="cd06582">
    <property type="entry name" value="TM_PBP1_LivH_like"/>
    <property type="match status" value="1"/>
</dbReference>
<feature type="transmembrane region" description="Helical" evidence="9">
    <location>
        <begin position="214"/>
        <end position="231"/>
    </location>
</feature>
<evidence type="ECO:0000256" key="2">
    <source>
        <dbReference type="ARBA" id="ARBA00022448"/>
    </source>
</evidence>
<feature type="transmembrane region" description="Helical" evidence="9">
    <location>
        <begin position="90"/>
        <end position="113"/>
    </location>
</feature>
<evidence type="ECO:0000256" key="5">
    <source>
        <dbReference type="ARBA" id="ARBA00022970"/>
    </source>
</evidence>
<evidence type="ECO:0000256" key="9">
    <source>
        <dbReference type="SAM" id="Phobius"/>
    </source>
</evidence>
<dbReference type="PANTHER" id="PTHR11795">
    <property type="entry name" value="BRANCHED-CHAIN AMINO ACID TRANSPORT SYSTEM PERMEASE PROTEIN LIVH"/>
    <property type="match status" value="1"/>
</dbReference>
<dbReference type="InterPro" id="IPR052157">
    <property type="entry name" value="BCAA_transport_permease"/>
</dbReference>
<feature type="transmembrane region" description="Helical" evidence="9">
    <location>
        <begin position="12"/>
        <end position="29"/>
    </location>
</feature>
<evidence type="ECO:0000256" key="8">
    <source>
        <dbReference type="ARBA" id="ARBA00037998"/>
    </source>
</evidence>
<organism evidence="10 11">
    <name type="scientific">Microbaculum marinum</name>
    <dbReference type="NCBI Taxonomy" id="1764581"/>
    <lineage>
        <taxon>Bacteria</taxon>
        <taxon>Pseudomonadati</taxon>
        <taxon>Pseudomonadota</taxon>
        <taxon>Alphaproteobacteria</taxon>
        <taxon>Hyphomicrobiales</taxon>
        <taxon>Tepidamorphaceae</taxon>
        <taxon>Microbaculum</taxon>
    </lineage>
</organism>
<keyword evidence="6 9" id="KW-1133">Transmembrane helix</keyword>
<keyword evidence="4 9" id="KW-0812">Transmembrane</keyword>
<feature type="transmembrane region" description="Helical" evidence="9">
    <location>
        <begin position="238"/>
        <end position="256"/>
    </location>
</feature>
<dbReference type="InterPro" id="IPR001851">
    <property type="entry name" value="ABC_transp_permease"/>
</dbReference>
<evidence type="ECO:0000256" key="3">
    <source>
        <dbReference type="ARBA" id="ARBA00022475"/>
    </source>
</evidence>
<evidence type="ECO:0000313" key="10">
    <source>
        <dbReference type="EMBL" id="MEJ8569949.1"/>
    </source>
</evidence>
<keyword evidence="11" id="KW-1185">Reference proteome</keyword>
<gene>
    <name evidence="10" type="ORF">V3328_00585</name>
</gene>
<keyword evidence="7 9" id="KW-0472">Membrane</keyword>
<dbReference type="GO" id="GO:0005886">
    <property type="term" value="C:plasma membrane"/>
    <property type="evidence" value="ECO:0007669"/>
    <property type="project" value="UniProtKB-SubCell"/>
</dbReference>
<dbReference type="Pfam" id="PF02653">
    <property type="entry name" value="BPD_transp_2"/>
    <property type="match status" value="1"/>
</dbReference>
<keyword evidence="3" id="KW-1003">Cell membrane</keyword>
<evidence type="ECO:0000313" key="11">
    <source>
        <dbReference type="Proteomes" id="UP001378188"/>
    </source>
</evidence>
<dbReference type="GO" id="GO:0022857">
    <property type="term" value="F:transmembrane transporter activity"/>
    <property type="evidence" value="ECO:0007669"/>
    <property type="project" value="InterPro"/>
</dbReference>
<feature type="transmembrane region" description="Helical" evidence="9">
    <location>
        <begin position="60"/>
        <end position="78"/>
    </location>
</feature>
<name>A0AAW9RKL7_9HYPH</name>
<protein>
    <submittedName>
        <fullName evidence="10">Branched-chain amino acid ABC transporter permease</fullName>
    </submittedName>
</protein>
<comment type="caution">
    <text evidence="10">The sequence shown here is derived from an EMBL/GenBank/DDBJ whole genome shotgun (WGS) entry which is preliminary data.</text>
</comment>
<dbReference type="Proteomes" id="UP001378188">
    <property type="component" value="Unassembled WGS sequence"/>
</dbReference>
<dbReference type="EMBL" id="JAZHOF010000001">
    <property type="protein sequence ID" value="MEJ8569949.1"/>
    <property type="molecule type" value="Genomic_DNA"/>
</dbReference>
<feature type="transmembrane region" description="Helical" evidence="9">
    <location>
        <begin position="177"/>
        <end position="208"/>
    </location>
</feature>
<comment type="similarity">
    <text evidence="8">Belongs to the binding-protein-dependent transport system permease family. LivHM subfamily.</text>
</comment>
<reference evidence="10 11" key="1">
    <citation type="submission" date="2024-02" db="EMBL/GenBank/DDBJ databases">
        <title>Genome analysis and characterization of Microbaculum marinisediminis sp. nov., isolated from marine sediment.</title>
        <authorList>
            <person name="Du Z.-J."/>
            <person name="Ye Y.-Q."/>
            <person name="Zhang Z.-R."/>
            <person name="Yuan S.-M."/>
            <person name="Zhang X.-Y."/>
        </authorList>
    </citation>
    <scope>NUCLEOTIDE SEQUENCE [LARGE SCALE GENOMIC DNA]</scope>
    <source>
        <strain evidence="10 11">SDUM1044001</strain>
    </source>
</reference>
<proteinExistence type="inferred from homology"/>
<feature type="transmembrane region" description="Helical" evidence="9">
    <location>
        <begin position="262"/>
        <end position="281"/>
    </location>
</feature>
<dbReference type="AlphaFoldDB" id="A0AAW9RKL7"/>
<keyword evidence="2" id="KW-0813">Transport</keyword>
<evidence type="ECO:0000256" key="1">
    <source>
        <dbReference type="ARBA" id="ARBA00004651"/>
    </source>
</evidence>
<evidence type="ECO:0000256" key="7">
    <source>
        <dbReference type="ARBA" id="ARBA00023136"/>
    </source>
</evidence>
<sequence>MYELFHQILTGLSQGGIYGGLALGLVMVYRTTHHVNFAQGEFAMFSTFLALTLIQAGFSYWSAFFLTIAISFAGGMAVERIVIRPFHQASALTLVCVFMGLLMVTNATAGWLFGYTMQPFPSPFSDAFALGGFIPAHEAGTILLVALMLLLIYLFFRFTWLGLAMRATAENGESSALVGINVGAMLALGWGLATGIGAVAGMMAAPIVFVDPNMMSGVLVYAFAAALLGGIDNPWGAAISGFIVGVVENIAGAYLVGTELKLTLALAIIVGVLLIRPRGIWGRSFVTRV</sequence>
<accession>A0AAW9RKL7</accession>
<comment type="subcellular location">
    <subcellularLocation>
        <location evidence="1">Cell membrane</location>
        <topology evidence="1">Multi-pass membrane protein</topology>
    </subcellularLocation>
</comment>
<dbReference type="PANTHER" id="PTHR11795:SF451">
    <property type="entry name" value="ABC TRANSPORTER PERMEASE PROTEIN"/>
    <property type="match status" value="1"/>
</dbReference>
<dbReference type="RefSeq" id="WP_340327690.1">
    <property type="nucleotide sequence ID" value="NZ_JAZHOF010000001.1"/>
</dbReference>
<dbReference type="GO" id="GO:0006865">
    <property type="term" value="P:amino acid transport"/>
    <property type="evidence" value="ECO:0007669"/>
    <property type="project" value="UniProtKB-KW"/>
</dbReference>
<evidence type="ECO:0000256" key="6">
    <source>
        <dbReference type="ARBA" id="ARBA00022989"/>
    </source>
</evidence>
<feature type="transmembrane region" description="Helical" evidence="9">
    <location>
        <begin position="133"/>
        <end position="156"/>
    </location>
</feature>
<evidence type="ECO:0000256" key="4">
    <source>
        <dbReference type="ARBA" id="ARBA00022692"/>
    </source>
</evidence>
<keyword evidence="5" id="KW-0029">Amino-acid transport</keyword>